<protein>
    <submittedName>
        <fullName evidence="1">Unnamed protein product</fullName>
    </submittedName>
</protein>
<reference evidence="1" key="1">
    <citation type="submission" date="2023-04" db="EMBL/GenBank/DDBJ databases">
        <title>Candida boidinii NBRC 1967.</title>
        <authorList>
            <person name="Ichikawa N."/>
            <person name="Sato H."/>
            <person name="Tonouchi N."/>
        </authorList>
    </citation>
    <scope>NUCLEOTIDE SEQUENCE</scope>
    <source>
        <strain evidence="1">NBRC 1967</strain>
    </source>
</reference>
<sequence length="410" mass="47465">MAEQTKTTSAFKSSSTGSNKDLKSTEKTNDEPLGKIEKVQDKAGDELNQDGNIKAAQLSALFAKLLTVDQRVSRISQNLENDHQKLKEYKEQSLRNDEQQKKISELQKTIDQQEKELKHTKTNLKNMTALNTGNEFLKNDNVTIKKQYESMKSRYDTLEIELRAKNASHKTETEKLKSTIKSLEDEKIKLNTEIKELKSNIDLLTEKLAPEISPRQVQRKFCTMFQQDMSQTLFLSYKEKSLPPLGRFTTSESDISKTINDYHADYPQLSKLRDVYEKVYSDIKKYMPDIIFDPEDSRLSNSFLSLSFMGMFGSKGDILHPNSSVMQTYNYLLDLQDTLIESRIRYSDWWMSVKFPEDSVKSNRLGTVDSLTTYDRWTCRIISLFIYITVDGPARNNPFTFPDFQSKEKK</sequence>
<organism evidence="1 2">
    <name type="scientific">Candida boidinii</name>
    <name type="common">Yeast</name>
    <dbReference type="NCBI Taxonomy" id="5477"/>
    <lineage>
        <taxon>Eukaryota</taxon>
        <taxon>Fungi</taxon>
        <taxon>Dikarya</taxon>
        <taxon>Ascomycota</taxon>
        <taxon>Saccharomycotina</taxon>
        <taxon>Pichiomycetes</taxon>
        <taxon>Pichiales</taxon>
        <taxon>Pichiaceae</taxon>
        <taxon>Ogataea</taxon>
        <taxon>Ogataea/Candida clade</taxon>
    </lineage>
</organism>
<accession>A0ACB5TLP3</accession>
<evidence type="ECO:0000313" key="2">
    <source>
        <dbReference type="Proteomes" id="UP001165101"/>
    </source>
</evidence>
<comment type="caution">
    <text evidence="1">The sequence shown here is derived from an EMBL/GenBank/DDBJ whole genome shotgun (WGS) entry which is preliminary data.</text>
</comment>
<dbReference type="EMBL" id="BSXV01000897">
    <property type="protein sequence ID" value="GME91045.1"/>
    <property type="molecule type" value="Genomic_DNA"/>
</dbReference>
<keyword evidence="2" id="KW-1185">Reference proteome</keyword>
<gene>
    <name evidence="1" type="ORF">Cboi01_000212700</name>
</gene>
<dbReference type="Proteomes" id="UP001165101">
    <property type="component" value="Unassembled WGS sequence"/>
</dbReference>
<name>A0ACB5TLP3_CANBO</name>
<evidence type="ECO:0000313" key="1">
    <source>
        <dbReference type="EMBL" id="GME91045.1"/>
    </source>
</evidence>
<proteinExistence type="predicted"/>